<protein>
    <submittedName>
        <fullName evidence="2">Importin subunit alpha-9</fullName>
    </submittedName>
</protein>
<evidence type="ECO:0000313" key="2">
    <source>
        <dbReference type="EMBL" id="KAK0068843.1"/>
    </source>
</evidence>
<reference evidence="2" key="2">
    <citation type="submission" date="2023-04" db="EMBL/GenBank/DDBJ databases">
        <authorList>
            <person name="Bu L."/>
            <person name="Lu L."/>
            <person name="Laidemitt M.R."/>
            <person name="Zhang S.M."/>
            <person name="Mutuku M."/>
            <person name="Mkoji G."/>
            <person name="Steinauer M."/>
            <person name="Loker E.S."/>
        </authorList>
    </citation>
    <scope>NUCLEOTIDE SEQUENCE</scope>
    <source>
        <strain evidence="2">KasaAsao</strain>
        <tissue evidence="2">Whole Snail</tissue>
    </source>
</reference>
<dbReference type="InterPro" id="IPR011989">
    <property type="entry name" value="ARM-like"/>
</dbReference>
<evidence type="ECO:0000313" key="3">
    <source>
        <dbReference type="Proteomes" id="UP001233172"/>
    </source>
</evidence>
<dbReference type="PANTHER" id="PTHR16356:SF1">
    <property type="entry name" value="TRANSMEMBRANE AND COILED-COIL DOMAIN-CONTAINING PROTEIN 6"/>
    <property type="match status" value="1"/>
</dbReference>
<dbReference type="PANTHER" id="PTHR16356">
    <property type="entry name" value="TRANSMEMBRANE AND COILED-COIL DOMAIN-CONTAINING PROTEIN 6 TMCO6"/>
    <property type="match status" value="1"/>
</dbReference>
<dbReference type="SMART" id="SM00185">
    <property type="entry name" value="ARM"/>
    <property type="match status" value="4"/>
</dbReference>
<accession>A0AAD8CAJ4</accession>
<keyword evidence="1" id="KW-0472">Membrane</keyword>
<keyword evidence="1" id="KW-0812">Transmembrane</keyword>
<keyword evidence="3" id="KW-1185">Reference proteome</keyword>
<gene>
    <name evidence="2" type="ORF">Bpfe_001806</name>
</gene>
<comment type="caution">
    <text evidence="2">The sequence shown here is derived from an EMBL/GenBank/DDBJ whole genome shotgun (WGS) entry which is preliminary data.</text>
</comment>
<dbReference type="AlphaFoldDB" id="A0AAD8CAJ4"/>
<dbReference type="Gene3D" id="1.25.10.10">
    <property type="entry name" value="Leucine-rich Repeat Variant"/>
    <property type="match status" value="1"/>
</dbReference>
<dbReference type="SUPFAM" id="SSF48371">
    <property type="entry name" value="ARM repeat"/>
    <property type="match status" value="1"/>
</dbReference>
<proteinExistence type="predicted"/>
<organism evidence="2 3">
    <name type="scientific">Biomphalaria pfeifferi</name>
    <name type="common">Bloodfluke planorb</name>
    <name type="synonym">Freshwater snail</name>
    <dbReference type="NCBI Taxonomy" id="112525"/>
    <lineage>
        <taxon>Eukaryota</taxon>
        <taxon>Metazoa</taxon>
        <taxon>Spiralia</taxon>
        <taxon>Lophotrochozoa</taxon>
        <taxon>Mollusca</taxon>
        <taxon>Gastropoda</taxon>
        <taxon>Heterobranchia</taxon>
        <taxon>Euthyneura</taxon>
        <taxon>Panpulmonata</taxon>
        <taxon>Hygrophila</taxon>
        <taxon>Lymnaeoidea</taxon>
        <taxon>Planorbidae</taxon>
        <taxon>Biomphalaria</taxon>
    </lineage>
</organism>
<dbReference type="EMBL" id="JASAOG010000004">
    <property type="protein sequence ID" value="KAK0068843.1"/>
    <property type="molecule type" value="Genomic_DNA"/>
</dbReference>
<reference evidence="2" key="1">
    <citation type="journal article" date="2023" name="PLoS Negl. Trop. Dis.">
        <title>A genome sequence for Biomphalaria pfeifferi, the major vector snail for the human-infecting parasite Schistosoma mansoni.</title>
        <authorList>
            <person name="Bu L."/>
            <person name="Lu L."/>
            <person name="Laidemitt M.R."/>
            <person name="Zhang S.M."/>
            <person name="Mutuku M."/>
            <person name="Mkoji G."/>
            <person name="Steinauer M."/>
            <person name="Loker E.S."/>
        </authorList>
    </citation>
    <scope>NUCLEOTIDE SEQUENCE</scope>
    <source>
        <strain evidence="2">KasaAsao</strain>
    </source>
</reference>
<dbReference type="Proteomes" id="UP001233172">
    <property type="component" value="Unassembled WGS sequence"/>
</dbReference>
<dbReference type="InterPro" id="IPR016024">
    <property type="entry name" value="ARM-type_fold"/>
</dbReference>
<sequence length="483" mass="54466">MITYHEDLYKRGGAGDISSIKASFKITQKNAQSKLREKIITNKRFKVESLELAEVVLSEVEEKEKVEKSIKKLKHGRNVEALTTLYRSFARDWAHAETFIKCEGIPLLQGCFLSTDAELLHAAAWCAVNLSAGQSKVVKKVICLSPTLIQFLSGSDRVMQELCAWALANLAGDSQRNKQILLEQGCVTSLVTLVATKYYMDFENLLKSVLFALVNLAKDETYACVRCMQESSIYSHIVTLLTDISGNCDLCYEIGWLLNCLYSRQETLTEYYNQLSPVLHLIVNKLSQFMQIENKSQREKVLLPYVHCVGNIIGQKLDLAVVLCQEVQFYTWILTCLQCSDQYIQIEVLGLVNNFMVEPSCRVLIIIQANILSAIFNLCHSYDVDIALQSLHLVQMMTKVSTFILTYLVHQGLVSLLILLVTHHDHRILQTTLDLLVHLVSVIPEEVLEPLSASGVSQTLQQLRLHSSDLHVQTNIDSLLSVL</sequence>
<feature type="transmembrane region" description="Helical" evidence="1">
    <location>
        <begin position="400"/>
        <end position="421"/>
    </location>
</feature>
<name>A0AAD8CAJ4_BIOPF</name>
<dbReference type="InterPro" id="IPR000225">
    <property type="entry name" value="Armadillo"/>
</dbReference>
<evidence type="ECO:0000256" key="1">
    <source>
        <dbReference type="SAM" id="Phobius"/>
    </source>
</evidence>
<keyword evidence="1" id="KW-1133">Transmembrane helix</keyword>